<accession>A0AAV2CND7</accession>
<dbReference type="AlphaFoldDB" id="A0AAV2CND7"/>
<gene>
    <name evidence="1" type="ORF">LTRI10_LOCUS5167</name>
</gene>
<proteinExistence type="predicted"/>
<sequence>MLMSGFIQVGYYYFFSKQVIRSVVYGDLVVRTTTSPSTLLTCYRLILIVLRELIKLRFTGTSVAFCQKKL</sequence>
<reference evidence="1 2" key="1">
    <citation type="submission" date="2024-04" db="EMBL/GenBank/DDBJ databases">
        <authorList>
            <person name="Fracassetti M."/>
        </authorList>
    </citation>
    <scope>NUCLEOTIDE SEQUENCE [LARGE SCALE GENOMIC DNA]</scope>
</reference>
<keyword evidence="2" id="KW-1185">Reference proteome</keyword>
<organism evidence="1 2">
    <name type="scientific">Linum trigynum</name>
    <dbReference type="NCBI Taxonomy" id="586398"/>
    <lineage>
        <taxon>Eukaryota</taxon>
        <taxon>Viridiplantae</taxon>
        <taxon>Streptophyta</taxon>
        <taxon>Embryophyta</taxon>
        <taxon>Tracheophyta</taxon>
        <taxon>Spermatophyta</taxon>
        <taxon>Magnoliopsida</taxon>
        <taxon>eudicotyledons</taxon>
        <taxon>Gunneridae</taxon>
        <taxon>Pentapetalae</taxon>
        <taxon>rosids</taxon>
        <taxon>fabids</taxon>
        <taxon>Malpighiales</taxon>
        <taxon>Linaceae</taxon>
        <taxon>Linum</taxon>
    </lineage>
</organism>
<dbReference type="EMBL" id="OZ034813">
    <property type="protein sequence ID" value="CAL1357546.1"/>
    <property type="molecule type" value="Genomic_DNA"/>
</dbReference>
<evidence type="ECO:0000313" key="2">
    <source>
        <dbReference type="Proteomes" id="UP001497516"/>
    </source>
</evidence>
<name>A0AAV2CND7_9ROSI</name>
<evidence type="ECO:0000313" key="1">
    <source>
        <dbReference type="EMBL" id="CAL1357546.1"/>
    </source>
</evidence>
<protein>
    <submittedName>
        <fullName evidence="1">Uncharacterized protein</fullName>
    </submittedName>
</protein>
<dbReference type="Proteomes" id="UP001497516">
    <property type="component" value="Chromosome 1"/>
</dbReference>